<protein>
    <recommendedName>
        <fullName evidence="4">YqaJ-like recombinase domain-containing protein</fullName>
    </recommendedName>
</protein>
<dbReference type="EMBL" id="JADIKG010000013">
    <property type="protein sequence ID" value="MFK2874718.1"/>
    <property type="molecule type" value="Genomic_DNA"/>
</dbReference>
<evidence type="ECO:0008006" key="4">
    <source>
        <dbReference type="Google" id="ProtNLM"/>
    </source>
</evidence>
<accession>A0ABW8IXP8</accession>
<organism evidence="2 3">
    <name type="scientific">Dyella lipolytica</name>
    <dbReference type="NCBI Taxonomy" id="1867835"/>
    <lineage>
        <taxon>Bacteria</taxon>
        <taxon>Pseudomonadati</taxon>
        <taxon>Pseudomonadota</taxon>
        <taxon>Gammaproteobacteria</taxon>
        <taxon>Lysobacterales</taxon>
        <taxon>Rhodanobacteraceae</taxon>
        <taxon>Dyella</taxon>
    </lineage>
</organism>
<keyword evidence="3" id="KW-1185">Reference proteome</keyword>
<evidence type="ECO:0000313" key="2">
    <source>
        <dbReference type="EMBL" id="MFK2874718.1"/>
    </source>
</evidence>
<name>A0ABW8IXP8_9GAMM</name>
<dbReference type="Proteomes" id="UP001620405">
    <property type="component" value="Unassembled WGS sequence"/>
</dbReference>
<feature type="region of interest" description="Disordered" evidence="1">
    <location>
        <begin position="246"/>
        <end position="285"/>
    </location>
</feature>
<evidence type="ECO:0000313" key="3">
    <source>
        <dbReference type="Proteomes" id="UP001620405"/>
    </source>
</evidence>
<gene>
    <name evidence="2" type="ORF">ISP13_14335</name>
</gene>
<proteinExistence type="predicted"/>
<sequence length="285" mass="32315">MNLKFCPLWPIAKHNSWMKEGSEMTRDEWLKNKRIRIQKAITRCFATHMEGGWHENTITRDVLEAIGIKQSITWEGRPFKSELRAFKAVGPHETANGDIAMKVTLSTSSGASVVGTKYFEAKKLDLNGFRYSSLERDQLLRMKHLAGHEVLFYSLSKIGHPENNAIGVAGCLTTPMALMLFEDGAPAFHSTWVSFDYTLYLALTGSGLNWDPAQAAAFEAMQARIAKRASFFLDVRVSPRELNLDLEPSHIPDGYEPLQSREIARPEEKNHVRKRDRSNDFGMDR</sequence>
<evidence type="ECO:0000256" key="1">
    <source>
        <dbReference type="SAM" id="MobiDB-lite"/>
    </source>
</evidence>
<comment type="caution">
    <text evidence="2">The sequence shown here is derived from an EMBL/GenBank/DDBJ whole genome shotgun (WGS) entry which is preliminary data.</text>
</comment>
<reference evidence="2 3" key="1">
    <citation type="submission" date="2020-10" db="EMBL/GenBank/DDBJ databases">
        <title>Phylogeny of dyella-like bacteria.</title>
        <authorList>
            <person name="Fu J."/>
        </authorList>
    </citation>
    <scope>NUCLEOTIDE SEQUENCE [LARGE SCALE GENOMIC DNA]</scope>
    <source>
        <strain evidence="2 3">DHOB07</strain>
    </source>
</reference>